<protein>
    <submittedName>
        <fullName evidence="2">Uncharacterized protein</fullName>
    </submittedName>
</protein>
<feature type="transmembrane region" description="Helical" evidence="1">
    <location>
        <begin position="142"/>
        <end position="161"/>
    </location>
</feature>
<keyword evidence="1" id="KW-0472">Membrane</keyword>
<dbReference type="PATRIC" id="fig|129137.4.peg.4110"/>
<keyword evidence="1" id="KW-1133">Transmembrane helix</keyword>
<evidence type="ECO:0000313" key="3">
    <source>
        <dbReference type="Proteomes" id="UP000050490"/>
    </source>
</evidence>
<evidence type="ECO:0000256" key="1">
    <source>
        <dbReference type="SAM" id="Phobius"/>
    </source>
</evidence>
<organism evidence="2 3">
    <name type="scientific">Pseudomonas amygdali pv. eriobotryae</name>
    <dbReference type="NCBI Taxonomy" id="129137"/>
    <lineage>
        <taxon>Bacteria</taxon>
        <taxon>Pseudomonadati</taxon>
        <taxon>Pseudomonadota</taxon>
        <taxon>Gammaproteobacteria</taxon>
        <taxon>Pseudomonadales</taxon>
        <taxon>Pseudomonadaceae</taxon>
        <taxon>Pseudomonas</taxon>
        <taxon>Pseudomonas amygdali</taxon>
    </lineage>
</organism>
<reference evidence="2 3" key="1">
    <citation type="submission" date="2015-09" db="EMBL/GenBank/DDBJ databases">
        <title>Genome announcement of multiple Pseudomonas syringae strains.</title>
        <authorList>
            <person name="Thakur S."/>
            <person name="Wang P.W."/>
            <person name="Gong Y."/>
            <person name="Weir B.S."/>
            <person name="Guttman D.S."/>
        </authorList>
    </citation>
    <scope>NUCLEOTIDE SEQUENCE [LARGE SCALE GENOMIC DNA]</scope>
    <source>
        <strain evidence="2 3">ICMP4455</strain>
    </source>
</reference>
<sequence length="248" mass="27870">MSAHHHCAWFGRGHGLKCAPAFSLRSIYMNPLTVIQDSLYFFRRNLGSIMLLCLPVVILEVLAKQALSNAMPADTSPAYELVIGLFFYPIYTAALILFLDARSRGEDVYTRDLLAIALRLWPTFAVLSAMSTLLIMFGLSLFVVPGLWVMIKLAFCEYLLVLRKLTPFMAMRESMLMTTGHFTRILVCVLSVYIPLWLLEGASLYLFPQPQSAAVSVITDSIGSFLQLFTTIVTFRLFMLISEPAHRA</sequence>
<dbReference type="Proteomes" id="UP000050490">
    <property type="component" value="Unassembled WGS sequence"/>
</dbReference>
<feature type="transmembrane region" description="Helical" evidence="1">
    <location>
        <begin position="46"/>
        <end position="67"/>
    </location>
</feature>
<evidence type="ECO:0000313" key="2">
    <source>
        <dbReference type="EMBL" id="KPX20571.1"/>
    </source>
</evidence>
<proteinExistence type="predicted"/>
<gene>
    <name evidence="2" type="ORF">ALO70_05278</name>
</gene>
<feature type="transmembrane region" description="Helical" evidence="1">
    <location>
        <begin position="79"/>
        <end position="101"/>
    </location>
</feature>
<feature type="transmembrane region" description="Helical" evidence="1">
    <location>
        <begin position="113"/>
        <end position="136"/>
    </location>
</feature>
<keyword evidence="1" id="KW-0812">Transmembrane</keyword>
<feature type="transmembrane region" description="Helical" evidence="1">
    <location>
        <begin position="213"/>
        <end position="238"/>
    </location>
</feature>
<name>A0A0P9PIZ2_PSEA0</name>
<dbReference type="AlphaFoldDB" id="A0A0P9PIZ2"/>
<dbReference type="EMBL" id="LJQI01000409">
    <property type="protein sequence ID" value="KPX20571.1"/>
    <property type="molecule type" value="Genomic_DNA"/>
</dbReference>
<comment type="caution">
    <text evidence="2">The sequence shown here is derived from an EMBL/GenBank/DDBJ whole genome shotgun (WGS) entry which is preliminary data.</text>
</comment>
<feature type="transmembrane region" description="Helical" evidence="1">
    <location>
        <begin position="182"/>
        <end position="207"/>
    </location>
</feature>
<accession>A0A0P9PIZ2</accession>